<evidence type="ECO:0000256" key="1">
    <source>
        <dbReference type="SAM" id="MobiDB-lite"/>
    </source>
</evidence>
<sequence>MEKQTRTTKIQCGVGRADKQGVIDGKLSSPDVAEGPEGDLGHVTAVTRDPRENQREADTATAVNTLPKTTAVNTLLQATAVNTLPKTTSVNTLLQATAVNTLLQATAVNTLPKTTAVNTLLQATVVMPTGEDWRTRREGEERERRREEEERRRDEGVTRSREKKVKKKKKKSFE</sequence>
<feature type="compositionally biased region" description="Basic and acidic residues" evidence="1">
    <location>
        <begin position="132"/>
        <end position="160"/>
    </location>
</feature>
<gene>
    <name evidence="2" type="ORF">O3P69_019915</name>
</gene>
<organism evidence="2 3">
    <name type="scientific">Scylla paramamosain</name>
    <name type="common">Mud crab</name>
    <dbReference type="NCBI Taxonomy" id="85552"/>
    <lineage>
        <taxon>Eukaryota</taxon>
        <taxon>Metazoa</taxon>
        <taxon>Ecdysozoa</taxon>
        <taxon>Arthropoda</taxon>
        <taxon>Crustacea</taxon>
        <taxon>Multicrustacea</taxon>
        <taxon>Malacostraca</taxon>
        <taxon>Eumalacostraca</taxon>
        <taxon>Eucarida</taxon>
        <taxon>Decapoda</taxon>
        <taxon>Pleocyemata</taxon>
        <taxon>Brachyura</taxon>
        <taxon>Eubrachyura</taxon>
        <taxon>Portunoidea</taxon>
        <taxon>Portunidae</taxon>
        <taxon>Portuninae</taxon>
        <taxon>Scylla</taxon>
    </lineage>
</organism>
<dbReference type="Proteomes" id="UP001487740">
    <property type="component" value="Unassembled WGS sequence"/>
</dbReference>
<reference evidence="2 3" key="1">
    <citation type="submission" date="2023-03" db="EMBL/GenBank/DDBJ databases">
        <title>High-quality genome of Scylla paramamosain provides insights in environmental adaptation.</title>
        <authorList>
            <person name="Zhang L."/>
        </authorList>
    </citation>
    <scope>NUCLEOTIDE SEQUENCE [LARGE SCALE GENOMIC DNA]</scope>
    <source>
        <strain evidence="2">LZ_2023a</strain>
        <tissue evidence="2">Muscle</tissue>
    </source>
</reference>
<accession>A0AAW0SID1</accession>
<proteinExistence type="predicted"/>
<evidence type="ECO:0000313" key="3">
    <source>
        <dbReference type="Proteomes" id="UP001487740"/>
    </source>
</evidence>
<evidence type="ECO:0000313" key="2">
    <source>
        <dbReference type="EMBL" id="KAK8375160.1"/>
    </source>
</evidence>
<keyword evidence="3" id="KW-1185">Reference proteome</keyword>
<dbReference type="EMBL" id="JARAKH010000064">
    <property type="protein sequence ID" value="KAK8375160.1"/>
    <property type="molecule type" value="Genomic_DNA"/>
</dbReference>
<protein>
    <submittedName>
        <fullName evidence="2">Uncharacterized protein</fullName>
    </submittedName>
</protein>
<feature type="region of interest" description="Disordered" evidence="1">
    <location>
        <begin position="20"/>
        <end position="42"/>
    </location>
</feature>
<name>A0AAW0SID1_SCYPA</name>
<feature type="compositionally biased region" description="Basic residues" evidence="1">
    <location>
        <begin position="161"/>
        <end position="174"/>
    </location>
</feature>
<dbReference type="AlphaFoldDB" id="A0AAW0SID1"/>
<comment type="caution">
    <text evidence="2">The sequence shown here is derived from an EMBL/GenBank/DDBJ whole genome shotgun (WGS) entry which is preliminary data.</text>
</comment>
<feature type="region of interest" description="Disordered" evidence="1">
    <location>
        <begin position="132"/>
        <end position="174"/>
    </location>
</feature>